<evidence type="ECO:0000256" key="5">
    <source>
        <dbReference type="HAMAP-Rule" id="MF_00376"/>
    </source>
</evidence>
<evidence type="ECO:0000256" key="2">
    <source>
        <dbReference type="ARBA" id="ARBA00022741"/>
    </source>
</evidence>
<comment type="similarity">
    <text evidence="1 5">Belongs to the CoaE family.</text>
</comment>
<organism evidence="7 8">
    <name type="scientific">Flavobacterium suaedae</name>
    <dbReference type="NCBI Taxonomy" id="1767027"/>
    <lineage>
        <taxon>Bacteria</taxon>
        <taxon>Pseudomonadati</taxon>
        <taxon>Bacteroidota</taxon>
        <taxon>Flavobacteriia</taxon>
        <taxon>Flavobacteriales</taxon>
        <taxon>Flavobacteriaceae</taxon>
        <taxon>Flavobacterium</taxon>
    </lineage>
</organism>
<comment type="subcellular location">
    <subcellularLocation>
        <location evidence="5">Cytoplasm</location>
    </subcellularLocation>
</comment>
<dbReference type="HAMAP" id="MF_00376">
    <property type="entry name" value="Dephospho_CoA_kinase"/>
    <property type="match status" value="1"/>
</dbReference>
<evidence type="ECO:0000256" key="3">
    <source>
        <dbReference type="ARBA" id="ARBA00022840"/>
    </source>
</evidence>
<evidence type="ECO:0000256" key="6">
    <source>
        <dbReference type="NCBIfam" id="TIGR00152"/>
    </source>
</evidence>
<name>A0ABQ1JJX0_9FLAO</name>
<dbReference type="EC" id="2.7.1.24" evidence="5 6"/>
<dbReference type="PANTHER" id="PTHR10695:SF46">
    <property type="entry name" value="BIFUNCTIONAL COENZYME A SYNTHASE-RELATED"/>
    <property type="match status" value="1"/>
</dbReference>
<comment type="function">
    <text evidence="5">Catalyzes the phosphorylation of the 3'-hydroxyl group of dephosphocoenzyme A to form coenzyme A.</text>
</comment>
<keyword evidence="5 7" id="KW-0418">Kinase</keyword>
<dbReference type="InterPro" id="IPR001977">
    <property type="entry name" value="Depp_CoAkinase"/>
</dbReference>
<reference evidence="8" key="1">
    <citation type="journal article" date="2019" name="Int. J. Syst. Evol. Microbiol.">
        <title>The Global Catalogue of Microorganisms (GCM) 10K type strain sequencing project: providing services to taxonomists for standard genome sequencing and annotation.</title>
        <authorList>
            <consortium name="The Broad Institute Genomics Platform"/>
            <consortium name="The Broad Institute Genome Sequencing Center for Infectious Disease"/>
            <person name="Wu L."/>
            <person name="Ma J."/>
        </authorList>
    </citation>
    <scope>NUCLEOTIDE SEQUENCE [LARGE SCALE GENOMIC DNA]</scope>
    <source>
        <strain evidence="8">CGMCC 1.15461</strain>
    </source>
</reference>
<proteinExistence type="inferred from homology"/>
<comment type="caution">
    <text evidence="7">The sequence shown here is derived from an EMBL/GenBank/DDBJ whole genome shotgun (WGS) entry which is preliminary data.</text>
</comment>
<evidence type="ECO:0000256" key="1">
    <source>
        <dbReference type="ARBA" id="ARBA00009018"/>
    </source>
</evidence>
<keyword evidence="4 5" id="KW-0173">Coenzyme A biosynthesis</keyword>
<evidence type="ECO:0000256" key="4">
    <source>
        <dbReference type="ARBA" id="ARBA00022993"/>
    </source>
</evidence>
<dbReference type="PROSITE" id="PS51219">
    <property type="entry name" value="DPCK"/>
    <property type="match status" value="1"/>
</dbReference>
<dbReference type="NCBIfam" id="TIGR00152">
    <property type="entry name" value="dephospho-CoA kinase"/>
    <property type="match status" value="1"/>
</dbReference>
<dbReference type="Gene3D" id="3.40.50.300">
    <property type="entry name" value="P-loop containing nucleotide triphosphate hydrolases"/>
    <property type="match status" value="1"/>
</dbReference>
<keyword evidence="8" id="KW-1185">Reference proteome</keyword>
<feature type="binding site" evidence="5">
    <location>
        <begin position="13"/>
        <end position="18"/>
    </location>
    <ligand>
        <name>ATP</name>
        <dbReference type="ChEBI" id="CHEBI:30616"/>
    </ligand>
</feature>
<accession>A0ABQ1JJX0</accession>
<dbReference type="RefSeq" id="WP_188619695.1">
    <property type="nucleotide sequence ID" value="NZ_BMJE01000001.1"/>
</dbReference>
<keyword evidence="5" id="KW-0963">Cytoplasm</keyword>
<comment type="catalytic activity">
    <reaction evidence="5">
        <text>3'-dephospho-CoA + ATP = ADP + CoA + H(+)</text>
        <dbReference type="Rhea" id="RHEA:18245"/>
        <dbReference type="ChEBI" id="CHEBI:15378"/>
        <dbReference type="ChEBI" id="CHEBI:30616"/>
        <dbReference type="ChEBI" id="CHEBI:57287"/>
        <dbReference type="ChEBI" id="CHEBI:57328"/>
        <dbReference type="ChEBI" id="CHEBI:456216"/>
        <dbReference type="EC" id="2.7.1.24"/>
    </reaction>
</comment>
<dbReference type="InterPro" id="IPR027417">
    <property type="entry name" value="P-loop_NTPase"/>
</dbReference>
<dbReference type="GO" id="GO:0016301">
    <property type="term" value="F:kinase activity"/>
    <property type="evidence" value="ECO:0007669"/>
    <property type="project" value="UniProtKB-KW"/>
</dbReference>
<protein>
    <recommendedName>
        <fullName evidence="5 6">Dephospho-CoA kinase</fullName>
        <ecNumber evidence="5 6">2.7.1.24</ecNumber>
    </recommendedName>
    <alternativeName>
        <fullName evidence="5">Dephosphocoenzyme A kinase</fullName>
    </alternativeName>
</protein>
<dbReference type="SUPFAM" id="SSF52540">
    <property type="entry name" value="P-loop containing nucleoside triphosphate hydrolases"/>
    <property type="match status" value="1"/>
</dbReference>
<dbReference type="Proteomes" id="UP000615760">
    <property type="component" value="Unassembled WGS sequence"/>
</dbReference>
<sequence>MKTKIIGLTGGIGSGKTTIANYFADLGVPVYIADTEAKKILYFPEVVQQISEVFGEEVLTDNIPDRKKLASVVFKKPEKLEQLNAIIHPRVRQHFTDWTDQHKDEKFVIKEAAILFESGSFKDCDKVILVTAPKETRIKRVMKRDGVSEKEVLERMKNQWSEEKKKKLSDFIIENIDLEVAKNQVNKIYKTIHTL</sequence>
<gene>
    <name evidence="5 7" type="primary">coaE</name>
    <name evidence="7" type="ORF">GCM10007424_05480</name>
</gene>
<keyword evidence="2 5" id="KW-0547">Nucleotide-binding</keyword>
<dbReference type="PANTHER" id="PTHR10695">
    <property type="entry name" value="DEPHOSPHO-COA KINASE-RELATED"/>
    <property type="match status" value="1"/>
</dbReference>
<dbReference type="CDD" id="cd02022">
    <property type="entry name" value="DPCK"/>
    <property type="match status" value="1"/>
</dbReference>
<comment type="pathway">
    <text evidence="5">Cofactor biosynthesis; coenzyme A biosynthesis; CoA from (R)-pantothenate: step 5/5.</text>
</comment>
<dbReference type="Pfam" id="PF01121">
    <property type="entry name" value="CoaE"/>
    <property type="match status" value="1"/>
</dbReference>
<dbReference type="EMBL" id="BMJE01000001">
    <property type="protein sequence ID" value="GGB68363.1"/>
    <property type="molecule type" value="Genomic_DNA"/>
</dbReference>
<evidence type="ECO:0000313" key="8">
    <source>
        <dbReference type="Proteomes" id="UP000615760"/>
    </source>
</evidence>
<evidence type="ECO:0000313" key="7">
    <source>
        <dbReference type="EMBL" id="GGB68363.1"/>
    </source>
</evidence>
<keyword evidence="5" id="KW-0808">Transferase</keyword>
<keyword evidence="3 5" id="KW-0067">ATP-binding</keyword>